<keyword evidence="1" id="KW-1133">Transmembrane helix</keyword>
<evidence type="ECO:0000313" key="3">
    <source>
        <dbReference type="EMBL" id="MCV2870873.1"/>
    </source>
</evidence>
<evidence type="ECO:0000256" key="1">
    <source>
        <dbReference type="SAM" id="Phobius"/>
    </source>
</evidence>
<dbReference type="Proteomes" id="UP001652564">
    <property type="component" value="Unassembled WGS sequence"/>
</dbReference>
<protein>
    <submittedName>
        <fullName evidence="3">Tad domain-containing protein</fullName>
    </submittedName>
</protein>
<feature type="domain" description="Putative Flp pilus-assembly TadG-like N-terminal" evidence="2">
    <location>
        <begin position="16"/>
        <end position="62"/>
    </location>
</feature>
<evidence type="ECO:0000313" key="4">
    <source>
        <dbReference type="Proteomes" id="UP001652564"/>
    </source>
</evidence>
<proteinExistence type="predicted"/>
<dbReference type="EMBL" id="JAOWKZ010000001">
    <property type="protein sequence ID" value="MCV2870873.1"/>
    <property type="molecule type" value="Genomic_DNA"/>
</dbReference>
<dbReference type="RefSeq" id="WP_263738073.1">
    <property type="nucleotide sequence ID" value="NZ_JAOWKZ010000001.1"/>
</dbReference>
<organism evidence="3 4">
    <name type="scientific">Albidovulum litorale</name>
    <dbReference type="NCBI Taxonomy" id="2984134"/>
    <lineage>
        <taxon>Bacteria</taxon>
        <taxon>Pseudomonadati</taxon>
        <taxon>Pseudomonadota</taxon>
        <taxon>Alphaproteobacteria</taxon>
        <taxon>Rhodobacterales</taxon>
        <taxon>Paracoccaceae</taxon>
        <taxon>Albidovulum</taxon>
    </lineage>
</organism>
<keyword evidence="1" id="KW-0472">Membrane</keyword>
<dbReference type="Pfam" id="PF13400">
    <property type="entry name" value="Tad"/>
    <property type="match status" value="1"/>
</dbReference>
<keyword evidence="4" id="KW-1185">Reference proteome</keyword>
<accession>A0ABT2ZIM4</accession>
<gene>
    <name evidence="3" type="ORF">OEZ71_01030</name>
</gene>
<comment type="caution">
    <text evidence="3">The sequence shown here is derived from an EMBL/GenBank/DDBJ whole genome shotgun (WGS) entry which is preliminary data.</text>
</comment>
<keyword evidence="1" id="KW-0812">Transmembrane</keyword>
<feature type="transmembrane region" description="Helical" evidence="1">
    <location>
        <begin position="16"/>
        <end position="37"/>
    </location>
</feature>
<name>A0ABT2ZIM4_9RHOB</name>
<reference evidence="3 4" key="1">
    <citation type="submission" date="2022-10" db="EMBL/GenBank/DDBJ databases">
        <title>Defluviimonas sp. nov., isolated from ocean surface sediments.</title>
        <authorList>
            <person name="He W."/>
            <person name="Wang L."/>
            <person name="Zhang D.-F."/>
        </authorList>
    </citation>
    <scope>NUCLEOTIDE SEQUENCE [LARGE SCALE GENOMIC DNA]</scope>
    <source>
        <strain evidence="3 4">WL0050</strain>
    </source>
</reference>
<dbReference type="InterPro" id="IPR028087">
    <property type="entry name" value="Tad_N"/>
</dbReference>
<evidence type="ECO:0000259" key="2">
    <source>
        <dbReference type="Pfam" id="PF13400"/>
    </source>
</evidence>
<sequence>MKIRTQLRSFTRREDGTILVFWAMALAMVLGLVALSFDIGRLAATQSELQSFADHVALTAAGELDGKSDSITRATAAAANLIADTQTFGSGSRALAGSADYTLDFYATLPASDASPLVLPSPNPSPPSPENAVYAQVIVNPKSVGFAFGSVISTFLGGGNLSPSTNAVAVAGFTQYACDVAPMMFCIPDPSFDASDPARVGDMIRLRSGGQGAAWGPGNFGFLQPSTLALDSTGACAGISGTGPQLSCILGAAGSITQCFPQKGVNTEPGQKVGITSAMNYRFDMFPNSTHGPGKEMNDPRFAPAPNVVKGIQPNGGGCGWQGQLDPTDAMALPRDTCFPGCAPYGNGSWDSATYETTNHPSVASGTLTGMTRYQTYLWELTNAGGFAIPPNSPVSNPILPSKTVETGRAQCSPWQSDPDRRVIIIAGVNCDPTQGGVSISGSATNVPVHQFVKMFITEPIVQNGSGGTTSLDIYAEIIGSAEVPGSNGTAGVIHDVVQLFR</sequence>